<reference evidence="5 6" key="1">
    <citation type="journal article" date="2013" name="Nat. Biotechnol.">
        <title>Genome sequences of rare, uncultured bacteria obtained by differential coverage binning of multiple metagenomes.</title>
        <authorList>
            <person name="Albertsen M."/>
            <person name="Hugenholtz P."/>
            <person name="Skarshewski A."/>
            <person name="Nielsen K.L."/>
            <person name="Tyson G.W."/>
            <person name="Nielsen P.H."/>
        </authorList>
    </citation>
    <scope>NUCLEOTIDE SEQUENCE [LARGE SCALE GENOMIC DNA]</scope>
    <source>
        <strain evidence="5">TM71</strain>
    </source>
</reference>
<dbReference type="HAMAP" id="MF_00242">
    <property type="entry name" value="Arg_deiminase"/>
    <property type="match status" value="1"/>
</dbReference>
<keyword evidence="6" id="KW-1185">Reference proteome</keyword>
<comment type="subcellular location">
    <subcellularLocation>
        <location evidence="3">Cytoplasm</location>
    </subcellularLocation>
</comment>
<comment type="pathway">
    <text evidence="3">Amino-acid degradation; L-arginine degradation via ADI pathway; carbamoyl phosphate from L-arginine: step 1/2.</text>
</comment>
<dbReference type="EMBL" id="CP005957">
    <property type="protein sequence ID" value="AGL62289.1"/>
    <property type="molecule type" value="Genomic_DNA"/>
</dbReference>
<dbReference type="HOGENOM" id="CLU_052662_0_1_0"/>
<evidence type="ECO:0000256" key="2">
    <source>
        <dbReference type="ARBA" id="ARBA00022801"/>
    </source>
</evidence>
<keyword evidence="2 3" id="KW-0378">Hydrolase</keyword>
<dbReference type="PIRSF" id="PIRSF006356">
    <property type="entry name" value="Arg_deiminase"/>
    <property type="match status" value="1"/>
</dbReference>
<dbReference type="PANTHER" id="PTHR47271">
    <property type="entry name" value="ARGININE DEIMINASE"/>
    <property type="match status" value="1"/>
</dbReference>
<dbReference type="STRING" id="1332188.L336_0586"/>
<gene>
    <name evidence="3 5" type="primary">arcA</name>
    <name evidence="5" type="ORF">L336_0586</name>
</gene>
<protein>
    <recommendedName>
        <fullName evidence="3">Arginine deiminase</fullName>
        <shortName evidence="3">ADI</shortName>
        <ecNumber evidence="3">3.5.3.6</ecNumber>
    </recommendedName>
    <alternativeName>
        <fullName evidence="3">Arginine dihydrolase</fullName>
        <shortName evidence="3">AD</shortName>
    </alternativeName>
</protein>
<dbReference type="InterPro" id="IPR003876">
    <property type="entry name" value="Arg_deiminase"/>
</dbReference>
<dbReference type="NCBIfam" id="TIGR01078">
    <property type="entry name" value="arcA"/>
    <property type="match status" value="1"/>
</dbReference>
<dbReference type="GO" id="GO:0019546">
    <property type="term" value="P:L-arginine deiminase pathway"/>
    <property type="evidence" value="ECO:0007669"/>
    <property type="project" value="UniProtKB-UniRule"/>
</dbReference>
<dbReference type="Proteomes" id="UP000013893">
    <property type="component" value="Chromosome"/>
</dbReference>
<keyword evidence="3" id="KW-0056">Arginine metabolism</keyword>
<dbReference type="GO" id="GO:0016990">
    <property type="term" value="F:arginine deiminase activity"/>
    <property type="evidence" value="ECO:0007669"/>
    <property type="project" value="UniProtKB-UniRule"/>
</dbReference>
<feature type="active site" description="Amidino-cysteine intermediate" evidence="3 4">
    <location>
        <position position="404"/>
    </location>
</feature>
<evidence type="ECO:0000313" key="6">
    <source>
        <dbReference type="Proteomes" id="UP000013893"/>
    </source>
</evidence>
<comment type="catalytic activity">
    <reaction evidence="3">
        <text>L-arginine + H2O = L-citrulline + NH4(+)</text>
        <dbReference type="Rhea" id="RHEA:19597"/>
        <dbReference type="ChEBI" id="CHEBI:15377"/>
        <dbReference type="ChEBI" id="CHEBI:28938"/>
        <dbReference type="ChEBI" id="CHEBI:32682"/>
        <dbReference type="ChEBI" id="CHEBI:57743"/>
        <dbReference type="EC" id="3.5.3.6"/>
    </reaction>
</comment>
<evidence type="ECO:0000313" key="5">
    <source>
        <dbReference type="EMBL" id="AGL62289.1"/>
    </source>
</evidence>
<dbReference type="PANTHER" id="PTHR47271:SF2">
    <property type="entry name" value="ARGININE DEIMINASE"/>
    <property type="match status" value="1"/>
</dbReference>
<sequence length="414" mass="46103">MNTLEKPIHNNSEIGTLRSVLLHRPGGELENLTPDTMAELLFDDVPYLREARREHDAFANVLRTRGAEVLYLDQLAIEALADNEVRKAFTGEMIEGSGIEGLRTRARVASHLADMTTHDMVWKVMQGIRKDELPGGDDEFQLVRLATDRTLPFHLAPMPNLYFTRDPAAAIGDGLTINHMRFPARQRESLFMRYIVSHHPRFAKSGVKVWYDREQPYAVEGGDELVLSDRVMAIGMSQRTSPQAVEMIARELFDRSTFDTVIGVEIPDSRAFMHLDTVFTMVGPNSFSIHPEVRAGSNAMKLYVMKKRGEHGDMAISEESDLTKVLCDTLGLDGVQLIECGAGDPIAAAREQWNDGSNTLAIAPNVVVTYDRNTVTNRALRESGIEVIEVPSGELSRGRGGPRCMSMPLVRDDV</sequence>
<evidence type="ECO:0000256" key="4">
    <source>
        <dbReference type="PIRSR" id="PIRSR006356-1"/>
    </source>
</evidence>
<name>R4PMZ7_9BACT</name>
<dbReference type="EC" id="3.5.3.6" evidence="3"/>
<dbReference type="PATRIC" id="fig|1332188.3.peg.574"/>
<dbReference type="UniPathway" id="UPA00254">
    <property type="reaction ID" value="UER00364"/>
</dbReference>
<keyword evidence="3" id="KW-0963">Cytoplasm</keyword>
<accession>R4PMZ7</accession>
<evidence type="ECO:0000256" key="1">
    <source>
        <dbReference type="ARBA" id="ARBA00010206"/>
    </source>
</evidence>
<dbReference type="Gene3D" id="3.75.10.10">
    <property type="entry name" value="L-arginine/glycine Amidinotransferase, Chain A"/>
    <property type="match status" value="1"/>
</dbReference>
<evidence type="ECO:0000256" key="3">
    <source>
        <dbReference type="HAMAP-Rule" id="MF_00242"/>
    </source>
</evidence>
<proteinExistence type="inferred from homology"/>
<dbReference type="SUPFAM" id="SSF55909">
    <property type="entry name" value="Pentein"/>
    <property type="match status" value="1"/>
</dbReference>
<dbReference type="OrthoDB" id="9807502at2"/>
<dbReference type="Gene3D" id="1.10.3930.10">
    <property type="entry name" value="Arginine deiminase"/>
    <property type="match status" value="1"/>
</dbReference>
<dbReference type="GO" id="GO:0005737">
    <property type="term" value="C:cytoplasm"/>
    <property type="evidence" value="ECO:0007669"/>
    <property type="project" value="UniProtKB-SubCell"/>
</dbReference>
<dbReference type="RefSeq" id="WP_015641739.1">
    <property type="nucleotide sequence ID" value="NC_021219.1"/>
</dbReference>
<dbReference type="Pfam" id="PF02274">
    <property type="entry name" value="ADI"/>
    <property type="match status" value="1"/>
</dbReference>
<organism evidence="5 6">
    <name type="scientific">Candidatus Saccharimonas aalborgensis</name>
    <dbReference type="NCBI Taxonomy" id="1332188"/>
    <lineage>
        <taxon>Bacteria</taxon>
        <taxon>Candidatus Saccharimonadota</taxon>
        <taxon>Candidatus Saccharimonadia</taxon>
        <taxon>Candidatus Saccharimonadales</taxon>
        <taxon>Candidatus Saccharimonadaceae</taxon>
        <taxon>Candidatus Saccharimonas</taxon>
    </lineage>
</organism>
<dbReference type="KEGG" id="saal:L336_0586"/>
<comment type="similarity">
    <text evidence="1 3">Belongs to the arginine deiminase family.</text>
</comment>
<dbReference type="AlphaFoldDB" id="R4PMZ7"/>
<dbReference type="NCBIfam" id="NF002381">
    <property type="entry name" value="PRK01388.1"/>
    <property type="match status" value="1"/>
</dbReference>
<dbReference type="PRINTS" id="PR01466">
    <property type="entry name" value="ARGDEIMINASE"/>
</dbReference>